<evidence type="ECO:0000256" key="1">
    <source>
        <dbReference type="SAM" id="MobiDB-lite"/>
    </source>
</evidence>
<organism evidence="3 4">
    <name type="scientific">Actinoallomurus liliacearum</name>
    <dbReference type="NCBI Taxonomy" id="1080073"/>
    <lineage>
        <taxon>Bacteria</taxon>
        <taxon>Bacillati</taxon>
        <taxon>Actinomycetota</taxon>
        <taxon>Actinomycetes</taxon>
        <taxon>Streptosporangiales</taxon>
        <taxon>Thermomonosporaceae</taxon>
        <taxon>Actinoallomurus</taxon>
    </lineage>
</organism>
<gene>
    <name evidence="3" type="ORF">GCM10023195_29600</name>
</gene>
<feature type="region of interest" description="Disordered" evidence="1">
    <location>
        <begin position="29"/>
        <end position="52"/>
    </location>
</feature>
<feature type="chain" id="PRO_5045353102" description="PknH-like extracellular domain-containing protein" evidence="2">
    <location>
        <begin position="25"/>
        <end position="244"/>
    </location>
</feature>
<protein>
    <recommendedName>
        <fullName evidence="5">PknH-like extracellular domain-containing protein</fullName>
    </recommendedName>
</protein>
<evidence type="ECO:0000256" key="2">
    <source>
        <dbReference type="SAM" id="SignalP"/>
    </source>
</evidence>
<sequence length="244" mass="24771">MKILPARRVRVGAVLAVASAAVLAAGGCQSGGGKDGSAGAPKTASSASGASKSLTGTTLKSLLLPARAMPKGFHLSPDGSRDTGDGGVQVSNTPVPAAKACEVLGQTSWIRVTNINSAAFAQNDYGDAAQTQEIAQEIDTYHGGDAQQAMAKLRKVFAHCASFVDRSSSPAAKVRVKSVVVHGVGDEAVKAIETSPTWQGGMTLAAVRVGDTIVTTFYSSSHADKGAAALTMAEKMAKKVQSAT</sequence>
<dbReference type="RefSeq" id="WP_345353868.1">
    <property type="nucleotide sequence ID" value="NZ_BAABHJ010000006.1"/>
</dbReference>
<keyword evidence="4" id="KW-1185">Reference proteome</keyword>
<dbReference type="Proteomes" id="UP001500212">
    <property type="component" value="Unassembled WGS sequence"/>
</dbReference>
<dbReference type="PROSITE" id="PS51257">
    <property type="entry name" value="PROKAR_LIPOPROTEIN"/>
    <property type="match status" value="1"/>
</dbReference>
<accession>A0ABP8TGI1</accession>
<dbReference type="EMBL" id="BAABHJ010000006">
    <property type="protein sequence ID" value="GAA4607715.1"/>
    <property type="molecule type" value="Genomic_DNA"/>
</dbReference>
<reference evidence="4" key="1">
    <citation type="journal article" date="2019" name="Int. J. Syst. Evol. Microbiol.">
        <title>The Global Catalogue of Microorganisms (GCM) 10K type strain sequencing project: providing services to taxonomists for standard genome sequencing and annotation.</title>
        <authorList>
            <consortium name="The Broad Institute Genomics Platform"/>
            <consortium name="The Broad Institute Genome Sequencing Center for Infectious Disease"/>
            <person name="Wu L."/>
            <person name="Ma J."/>
        </authorList>
    </citation>
    <scope>NUCLEOTIDE SEQUENCE [LARGE SCALE GENOMIC DNA]</scope>
    <source>
        <strain evidence="4">JCM 17938</strain>
    </source>
</reference>
<comment type="caution">
    <text evidence="3">The sequence shown here is derived from an EMBL/GenBank/DDBJ whole genome shotgun (WGS) entry which is preliminary data.</text>
</comment>
<evidence type="ECO:0008006" key="5">
    <source>
        <dbReference type="Google" id="ProtNLM"/>
    </source>
</evidence>
<name>A0ABP8TGI1_9ACTN</name>
<proteinExistence type="predicted"/>
<evidence type="ECO:0000313" key="4">
    <source>
        <dbReference type="Proteomes" id="UP001500212"/>
    </source>
</evidence>
<keyword evidence="2" id="KW-0732">Signal</keyword>
<evidence type="ECO:0000313" key="3">
    <source>
        <dbReference type="EMBL" id="GAA4607715.1"/>
    </source>
</evidence>
<feature type="signal peptide" evidence="2">
    <location>
        <begin position="1"/>
        <end position="24"/>
    </location>
</feature>
<feature type="compositionally biased region" description="Low complexity" evidence="1">
    <location>
        <begin position="37"/>
        <end position="52"/>
    </location>
</feature>